<keyword evidence="14" id="KW-1185">Reference proteome</keyword>
<evidence type="ECO:0000256" key="8">
    <source>
        <dbReference type="ARBA" id="ARBA00048543"/>
    </source>
</evidence>
<feature type="binding site" evidence="9">
    <location>
        <position position="137"/>
    </location>
    <ligand>
        <name>NADPH</name>
        <dbReference type="ChEBI" id="CHEBI:57783"/>
    </ligand>
</feature>
<feature type="binding site" evidence="9">
    <location>
        <position position="26"/>
    </location>
    <ligand>
        <name>NADPH</name>
        <dbReference type="ChEBI" id="CHEBI:57783"/>
    </ligand>
</feature>
<dbReference type="GO" id="GO:0016853">
    <property type="term" value="F:isomerase activity"/>
    <property type="evidence" value="ECO:0007669"/>
    <property type="project" value="UniProtKB-KW"/>
</dbReference>
<feature type="domain" description="1-deoxy-D-xylulose 5-phosphate reductoisomerase C-terminal" evidence="11">
    <location>
        <begin position="157"/>
        <end position="240"/>
    </location>
</feature>
<evidence type="ECO:0000256" key="1">
    <source>
        <dbReference type="ARBA" id="ARBA00005094"/>
    </source>
</evidence>
<feature type="binding site" evidence="9">
    <location>
        <position position="27"/>
    </location>
    <ligand>
        <name>NADPH</name>
        <dbReference type="ChEBI" id="CHEBI:57783"/>
    </ligand>
</feature>
<comment type="similarity">
    <text evidence="2 9">Belongs to the DXR family.</text>
</comment>
<keyword evidence="7 9" id="KW-0414">Isoprene biosynthesis</keyword>
<feature type="binding site" evidence="9">
    <location>
        <position position="28"/>
    </location>
    <ligand>
        <name>NADPH</name>
        <dbReference type="ChEBI" id="CHEBI:57783"/>
    </ligand>
</feature>
<comment type="caution">
    <text evidence="13">The sequence shown here is derived from an EMBL/GenBank/DDBJ whole genome shotgun (WGS) entry which is preliminary data.</text>
</comment>
<dbReference type="Gene3D" id="1.10.1740.10">
    <property type="match status" value="1"/>
</dbReference>
<dbReference type="GO" id="GO:0030145">
    <property type="term" value="F:manganese ion binding"/>
    <property type="evidence" value="ECO:0007669"/>
    <property type="project" value="TreeGrafter"/>
</dbReference>
<proteinExistence type="inferred from homology"/>
<evidence type="ECO:0000256" key="6">
    <source>
        <dbReference type="ARBA" id="ARBA00023211"/>
    </source>
</evidence>
<evidence type="ECO:0000313" key="13">
    <source>
        <dbReference type="EMBL" id="KUH58407.1"/>
    </source>
</evidence>
<gene>
    <name evidence="9" type="primary">dxr</name>
    <name evidence="13" type="ORF">AUL39_05240</name>
</gene>
<dbReference type="InterPro" id="IPR026877">
    <property type="entry name" value="DXPR_C"/>
</dbReference>
<dbReference type="FunFam" id="3.40.50.720:FF:000045">
    <property type="entry name" value="1-deoxy-D-xylulose 5-phosphate reductoisomerase"/>
    <property type="match status" value="1"/>
</dbReference>
<keyword evidence="4 9" id="KW-0521">NADP</keyword>
<evidence type="ECO:0000256" key="9">
    <source>
        <dbReference type="HAMAP-Rule" id="MF_00183"/>
    </source>
</evidence>
<evidence type="ECO:0000256" key="3">
    <source>
        <dbReference type="ARBA" id="ARBA00022723"/>
    </source>
</evidence>
<keyword evidence="9" id="KW-0460">Magnesium</keyword>
<dbReference type="Proteomes" id="UP000054078">
    <property type="component" value="Unassembled WGS sequence"/>
</dbReference>
<feature type="binding site" evidence="9">
    <location>
        <position position="223"/>
    </location>
    <ligand>
        <name>1-deoxy-D-xylulose 5-phosphate</name>
        <dbReference type="ChEBI" id="CHEBI:57792"/>
    </ligand>
</feature>
<dbReference type="UniPathway" id="UPA00056">
    <property type="reaction ID" value="UER00092"/>
</dbReference>
<sequence length="399" mass="42644">MSLFERPGARSPRPHVLRVAVLGCSGSIGMQTLDVCRQHADRLKVVALSVNSSCERLVEAAREFGATHLAVADASRKGDVALEEVPSGCELGFGPDAVTELAELPDVDCVVNAVVGEAGMAAGYAALKADKILAYANKESIVVAGDLLMPLAKPGKLIPVDSEHSAIYQCLVGERDQDINRIWLTCSGGPFYGMTRSQLSRVTPGDALAHPTWTMGPKITIDSATLTNKGLEVIEAHHLFGVSIDDIHVLVQRQSRIHSMVEFADGSVKAQLGPSDMRIPIQYALSYPERWSAPTVPVDWCHEAPVTFGEADEKTFGCLALIKEAGRISGTMPCAANAANEVANAAFRAGECGFLDIERIISSVMKATKAVPVDNLAQLAEVDARSRQLARSFIGEVRT</sequence>
<feature type="binding site" evidence="9">
    <location>
        <position position="163"/>
    </location>
    <ligand>
        <name>1-deoxy-D-xylulose 5-phosphate</name>
        <dbReference type="ChEBI" id="CHEBI:57792"/>
    </ligand>
</feature>
<dbReference type="InterPro" id="IPR036169">
    <property type="entry name" value="DXPR_C_sf"/>
</dbReference>
<feature type="binding site" evidence="9">
    <location>
        <position position="216"/>
    </location>
    <ligand>
        <name>NADPH</name>
        <dbReference type="ChEBI" id="CHEBI:57783"/>
    </ligand>
</feature>
<dbReference type="GO" id="GO:0051484">
    <property type="term" value="P:isopentenyl diphosphate biosynthetic process, methylerythritol 4-phosphate pathway involved in terpenoid biosynthetic process"/>
    <property type="evidence" value="ECO:0007669"/>
    <property type="project" value="UniProtKB-ARBA"/>
</dbReference>
<feature type="binding site" evidence="9">
    <location>
        <position position="163"/>
    </location>
    <ligand>
        <name>Mn(2+)</name>
        <dbReference type="ChEBI" id="CHEBI:29035"/>
    </ligand>
</feature>
<feature type="binding site" evidence="9">
    <location>
        <position position="162"/>
    </location>
    <ligand>
        <name>1-deoxy-D-xylulose 5-phosphate</name>
        <dbReference type="ChEBI" id="CHEBI:57792"/>
    </ligand>
</feature>
<dbReference type="EMBL" id="LOJF01000009">
    <property type="protein sequence ID" value="KUH58407.1"/>
    <property type="molecule type" value="Genomic_DNA"/>
</dbReference>
<dbReference type="NCBIfam" id="TIGR00243">
    <property type="entry name" value="Dxr"/>
    <property type="match status" value="1"/>
</dbReference>
<dbReference type="PANTHER" id="PTHR30525:SF0">
    <property type="entry name" value="1-DEOXY-D-XYLULOSE 5-PHOSPHATE REDUCTOISOMERASE, CHLOROPLASTIC"/>
    <property type="match status" value="1"/>
</dbReference>
<dbReference type="InterPro" id="IPR013644">
    <property type="entry name" value="DXP_reductoisomerase_C"/>
</dbReference>
<evidence type="ECO:0000259" key="10">
    <source>
        <dbReference type="Pfam" id="PF02670"/>
    </source>
</evidence>
<feature type="binding site" evidence="9">
    <location>
        <position position="228"/>
    </location>
    <ligand>
        <name>1-deoxy-D-xylulose 5-phosphate</name>
        <dbReference type="ChEBI" id="CHEBI:57792"/>
    </ligand>
</feature>
<comment type="caution">
    <text evidence="9">Lacks conserved residue(s) required for the propagation of feature annotation.</text>
</comment>
<feature type="binding site" evidence="9">
    <location>
        <position position="187"/>
    </location>
    <ligand>
        <name>1-deoxy-D-xylulose 5-phosphate</name>
        <dbReference type="ChEBI" id="CHEBI:57792"/>
    </ligand>
</feature>
<dbReference type="SUPFAM" id="SSF69055">
    <property type="entry name" value="1-deoxy-D-xylulose-5-phosphate reductoisomerase, C-terminal domain"/>
    <property type="match status" value="1"/>
</dbReference>
<feature type="binding site" evidence="9">
    <location>
        <position position="210"/>
    </location>
    <ligand>
        <name>1-deoxy-D-xylulose 5-phosphate</name>
        <dbReference type="ChEBI" id="CHEBI:57792"/>
    </ligand>
</feature>
<dbReference type="Gene3D" id="3.40.50.720">
    <property type="entry name" value="NAD(P)-binding Rossmann-like Domain"/>
    <property type="match status" value="1"/>
</dbReference>
<evidence type="ECO:0000256" key="4">
    <source>
        <dbReference type="ARBA" id="ARBA00022857"/>
    </source>
</evidence>
<dbReference type="GO" id="GO:0030604">
    <property type="term" value="F:1-deoxy-D-xylulose-5-phosphate reductoisomerase activity"/>
    <property type="evidence" value="ECO:0007669"/>
    <property type="project" value="UniProtKB-UniRule"/>
</dbReference>
<name>A0A124EGS6_TRASO</name>
<feature type="binding site" evidence="9">
    <location>
        <position position="229"/>
    </location>
    <ligand>
        <name>1-deoxy-D-xylulose 5-phosphate</name>
        <dbReference type="ChEBI" id="CHEBI:57792"/>
    </ligand>
</feature>
<feature type="domain" description="DXP reductoisomerase C-terminal" evidence="12">
    <location>
        <begin position="272"/>
        <end position="388"/>
    </location>
</feature>
<comment type="function">
    <text evidence="9">Catalyzes the NADPH-dependent rearrangement and reduction of 1-deoxy-D-xylulose-5-phosphate (DXP) to 2-C-methyl-D-erythritol 4-phosphate (MEP).</text>
</comment>
<dbReference type="PANTHER" id="PTHR30525">
    <property type="entry name" value="1-DEOXY-D-XYLULOSE 5-PHOSPHATE REDUCTOISOMERASE"/>
    <property type="match status" value="1"/>
</dbReference>
<dbReference type="Pfam" id="PF02670">
    <property type="entry name" value="DXP_reductoisom"/>
    <property type="match status" value="1"/>
</dbReference>
<keyword evidence="5 9" id="KW-0560">Oxidoreductase</keyword>
<evidence type="ECO:0000256" key="7">
    <source>
        <dbReference type="ARBA" id="ARBA00023229"/>
    </source>
</evidence>
<keyword evidence="3 9" id="KW-0479">Metal-binding</keyword>
<dbReference type="Pfam" id="PF13288">
    <property type="entry name" value="DXPR_C"/>
    <property type="match status" value="1"/>
</dbReference>
<evidence type="ECO:0000256" key="5">
    <source>
        <dbReference type="ARBA" id="ARBA00023002"/>
    </source>
</evidence>
<comment type="pathway">
    <text evidence="1 9">Isoprenoid biosynthesis; isopentenyl diphosphate biosynthesis via DXP pathway; isopentenyl diphosphate from 1-deoxy-D-xylulose 5-phosphate: step 1/6.</text>
</comment>
<keyword evidence="13" id="KW-0413">Isomerase</keyword>
<dbReference type="Pfam" id="PF08436">
    <property type="entry name" value="DXP_redisom_C"/>
    <property type="match status" value="1"/>
</dbReference>
<feature type="binding site" evidence="9">
    <location>
        <position position="139"/>
    </location>
    <ligand>
        <name>NADPH</name>
        <dbReference type="ChEBI" id="CHEBI:57783"/>
    </ligand>
</feature>
<reference evidence="13 14" key="1">
    <citation type="submission" date="2015-12" db="EMBL/GenBank/DDBJ databases">
        <title>Draft Genome Sequence of Olsenella scatoligenes SK9K4T; a Producer of 3-Methylindole- (skatole) and 4-Methylphenol- (p-cresol) Isolated from Pig Feces.</title>
        <authorList>
            <person name="Li X."/>
            <person name="Borg B."/>
            <person name="Canibe N."/>
        </authorList>
    </citation>
    <scope>NUCLEOTIDE SEQUENCE [LARGE SCALE GENOMIC DNA]</scope>
    <source>
        <strain evidence="13 14">SK9K4</strain>
    </source>
</reference>
<dbReference type="PIRSF" id="PIRSF006205">
    <property type="entry name" value="Dxp_reductismrs"/>
    <property type="match status" value="1"/>
</dbReference>
<feature type="binding site" evidence="9">
    <location>
        <position position="232"/>
    </location>
    <ligand>
        <name>1-deoxy-D-xylulose 5-phosphate</name>
        <dbReference type="ChEBI" id="CHEBI:57792"/>
    </ligand>
</feature>
<feature type="binding site" evidence="9">
    <location>
        <position position="138"/>
    </location>
    <ligand>
        <name>1-deoxy-D-xylulose 5-phosphate</name>
        <dbReference type="ChEBI" id="CHEBI:57792"/>
    </ligand>
</feature>
<dbReference type="AlphaFoldDB" id="A0A124EGS6"/>
<dbReference type="InterPro" id="IPR003821">
    <property type="entry name" value="DXP_reductoisomerase"/>
</dbReference>
<comment type="catalytic activity">
    <reaction evidence="8">
        <text>2-C-methyl-D-erythritol 4-phosphate + NADP(+) = 1-deoxy-D-xylulose 5-phosphate + NADPH + H(+)</text>
        <dbReference type="Rhea" id="RHEA:13717"/>
        <dbReference type="ChEBI" id="CHEBI:15378"/>
        <dbReference type="ChEBI" id="CHEBI:57783"/>
        <dbReference type="ChEBI" id="CHEBI:57792"/>
        <dbReference type="ChEBI" id="CHEBI:58262"/>
        <dbReference type="ChEBI" id="CHEBI:58349"/>
        <dbReference type="EC" id="1.1.1.267"/>
    </reaction>
    <physiologicalReaction direction="right-to-left" evidence="8">
        <dbReference type="Rhea" id="RHEA:13719"/>
    </physiologicalReaction>
</comment>
<dbReference type="SUPFAM" id="SSF51735">
    <property type="entry name" value="NAD(P)-binding Rossmann-fold domains"/>
    <property type="match status" value="1"/>
</dbReference>
<dbReference type="EC" id="1.1.1.267" evidence="9"/>
<comment type="cofactor">
    <cofactor evidence="9">
        <name>Mg(2+)</name>
        <dbReference type="ChEBI" id="CHEBI:18420"/>
    </cofactor>
    <cofactor evidence="9">
        <name>Mn(2+)</name>
        <dbReference type="ChEBI" id="CHEBI:29035"/>
    </cofactor>
</comment>
<evidence type="ECO:0000259" key="12">
    <source>
        <dbReference type="Pfam" id="PF13288"/>
    </source>
</evidence>
<dbReference type="RefSeq" id="WP_059054423.1">
    <property type="nucleotide sequence ID" value="NZ_LOJF01000009.1"/>
</dbReference>
<dbReference type="STRING" id="1299998.AUL39_05240"/>
<dbReference type="InterPro" id="IPR013512">
    <property type="entry name" value="DXP_reductoisomerase_N"/>
</dbReference>
<dbReference type="OrthoDB" id="9806546at2"/>
<evidence type="ECO:0000256" key="2">
    <source>
        <dbReference type="ARBA" id="ARBA00006825"/>
    </source>
</evidence>
<feature type="binding site" evidence="9">
    <location>
        <position position="232"/>
    </location>
    <ligand>
        <name>Mn(2+)</name>
        <dbReference type="ChEBI" id="CHEBI:29035"/>
    </ligand>
</feature>
<dbReference type="SUPFAM" id="SSF55347">
    <property type="entry name" value="Glyceraldehyde-3-phosphate dehydrogenase-like, C-terminal domain"/>
    <property type="match status" value="1"/>
</dbReference>
<keyword evidence="6 9" id="KW-0464">Manganese</keyword>
<dbReference type="HAMAP" id="MF_00183">
    <property type="entry name" value="DXP_reductoisom"/>
    <property type="match status" value="1"/>
</dbReference>
<evidence type="ECO:0000259" key="11">
    <source>
        <dbReference type="Pfam" id="PF08436"/>
    </source>
</evidence>
<feature type="binding site" evidence="9">
    <location>
        <position position="161"/>
    </location>
    <ligand>
        <name>Mn(2+)</name>
        <dbReference type="ChEBI" id="CHEBI:29035"/>
    </ligand>
</feature>
<organism evidence="13 14">
    <name type="scientific">Tractidigestivibacter scatoligenes</name>
    <name type="common">Olsenella scatoligenes</name>
    <dbReference type="NCBI Taxonomy" id="1299998"/>
    <lineage>
        <taxon>Bacteria</taxon>
        <taxon>Bacillati</taxon>
        <taxon>Actinomycetota</taxon>
        <taxon>Coriobacteriia</taxon>
        <taxon>Coriobacteriales</taxon>
        <taxon>Atopobiaceae</taxon>
        <taxon>Tractidigestivibacter</taxon>
    </lineage>
</organism>
<evidence type="ECO:0000313" key="14">
    <source>
        <dbReference type="Proteomes" id="UP000054078"/>
    </source>
</evidence>
<protein>
    <recommendedName>
        <fullName evidence="9">1-deoxy-D-xylulose 5-phosphate reductoisomerase</fullName>
        <shortName evidence="9">DXP reductoisomerase</shortName>
        <ecNumber evidence="9">1.1.1.267</ecNumber>
    </recommendedName>
    <alternativeName>
        <fullName evidence="9">1-deoxyxylulose-5-phosphate reductoisomerase</fullName>
    </alternativeName>
    <alternativeName>
        <fullName evidence="9">2-C-methyl-D-erythritol 4-phosphate synthase</fullName>
    </alternativeName>
</protein>
<dbReference type="InterPro" id="IPR036291">
    <property type="entry name" value="NAD(P)-bd_dom_sf"/>
</dbReference>
<dbReference type="GO" id="GO:0070402">
    <property type="term" value="F:NADPH binding"/>
    <property type="evidence" value="ECO:0007669"/>
    <property type="project" value="InterPro"/>
</dbReference>
<accession>A0A124EGS6</accession>
<feature type="domain" description="1-deoxy-D-xylulose 5-phosphate reductoisomerase N-terminal" evidence="10">
    <location>
        <begin position="19"/>
        <end position="145"/>
    </location>
</feature>